<dbReference type="Pfam" id="PF03958">
    <property type="entry name" value="Secretin_N"/>
    <property type="match status" value="2"/>
</dbReference>
<comment type="function">
    <text evidence="10">Component of the type III secretion system (T3SS), also called injectisome, which is used to inject bacterial effector proteins into eukaryotic host cells. Forms a ring-shaped multimeric structure with an apparent central pore in the outer membrane.</text>
</comment>
<dbReference type="PROSITE" id="PS00875">
    <property type="entry name" value="T2SP_D"/>
    <property type="match status" value="1"/>
</dbReference>
<evidence type="ECO:0000256" key="7">
    <source>
        <dbReference type="ARBA" id="ARBA00023026"/>
    </source>
</evidence>
<dbReference type="PANTHER" id="PTHR30332">
    <property type="entry name" value="PROBABLE GENERAL SECRETION PATHWAY PROTEIN D"/>
    <property type="match status" value="1"/>
</dbReference>
<keyword evidence="7" id="KW-0843">Virulence</keyword>
<dbReference type="GO" id="GO:0030257">
    <property type="term" value="C:type III protein secretion system complex"/>
    <property type="evidence" value="ECO:0007669"/>
    <property type="project" value="UniProtKB-UniRule"/>
</dbReference>
<keyword evidence="3 10" id="KW-0813">Transport</keyword>
<dbReference type="InterPro" id="IPR004846">
    <property type="entry name" value="T2SS/T3SS_dom"/>
</dbReference>
<dbReference type="PANTHER" id="PTHR30332:SF5">
    <property type="entry name" value="SPI-1 TYPE 3 SECRETION SYSTEM SECRETIN"/>
    <property type="match status" value="1"/>
</dbReference>
<keyword evidence="8 10" id="KW-0472">Membrane</keyword>
<keyword evidence="5 10" id="KW-0653">Protein transport</keyword>
<dbReference type="PATRIC" id="fig|1401327.3.peg.184"/>
<name>A0A090NNJ5_SHIDY</name>
<evidence type="ECO:0000313" key="15">
    <source>
        <dbReference type="EMBL" id="ESU76053.1"/>
    </source>
</evidence>
<gene>
    <name evidence="10" type="primary">sctC</name>
    <name evidence="16" type="ORF">WRSd3_00206</name>
    <name evidence="15" type="ORF">WRSd3_p00205</name>
</gene>
<dbReference type="PRINTS" id="PR01337">
    <property type="entry name" value="TYPE3OMGPROT"/>
</dbReference>
<feature type="signal peptide" evidence="10">
    <location>
        <begin position="1"/>
        <end position="22"/>
    </location>
</feature>
<evidence type="ECO:0000259" key="14">
    <source>
        <dbReference type="Pfam" id="PF21304"/>
    </source>
</evidence>
<keyword evidence="9 10" id="KW-0998">Cell outer membrane</keyword>
<evidence type="ECO:0000256" key="2">
    <source>
        <dbReference type="ARBA" id="ARBA00007032"/>
    </source>
</evidence>
<feature type="domain" description="Type II/III secretion system secretin-like" evidence="12">
    <location>
        <begin position="358"/>
        <end position="518"/>
    </location>
</feature>
<accession>A0A090NNJ5</accession>
<dbReference type="EMBL" id="AXUT01000778">
    <property type="protein sequence ID" value="ESU76053.1"/>
    <property type="molecule type" value="Genomic_DNA"/>
</dbReference>
<comment type="subcellular location">
    <subcellularLocation>
        <location evidence="1 10 11">Cell outer membrane</location>
    </subcellularLocation>
</comment>
<dbReference type="InterPro" id="IPR049034">
    <property type="entry name" value="T3S_SPI-1_N0"/>
</dbReference>
<protein>
    <recommendedName>
        <fullName evidence="10">Type 3 secretion system secretin</fullName>
        <shortName evidence="10">T3SS secretin</shortName>
    </recommendedName>
</protein>
<dbReference type="RefSeq" id="WP_000714402.1">
    <property type="nucleotide sequence ID" value="NZ_AXUT01000016.1"/>
</dbReference>
<evidence type="ECO:0000313" key="17">
    <source>
        <dbReference type="Proteomes" id="UP000017944"/>
    </source>
</evidence>
<dbReference type="GO" id="GO:0030254">
    <property type="term" value="P:protein secretion by the type III secretion system"/>
    <property type="evidence" value="ECO:0007669"/>
    <property type="project" value="UniProtKB-UniRule"/>
</dbReference>
<dbReference type="Gene3D" id="3.55.50.30">
    <property type="match status" value="1"/>
</dbReference>
<feature type="domain" description="SPI-1 type 3 secretion system secretin N0" evidence="14">
    <location>
        <begin position="38"/>
        <end position="106"/>
    </location>
</feature>
<dbReference type="GO" id="GO:0015627">
    <property type="term" value="C:type II protein secretion system complex"/>
    <property type="evidence" value="ECO:0007669"/>
    <property type="project" value="TreeGrafter"/>
</dbReference>
<dbReference type="InterPro" id="IPR004845">
    <property type="entry name" value="T2SS_GspD_CS"/>
</dbReference>
<dbReference type="AlphaFoldDB" id="A0A090NNJ5"/>
<evidence type="ECO:0000256" key="5">
    <source>
        <dbReference type="ARBA" id="ARBA00022927"/>
    </source>
</evidence>
<comment type="caution">
    <text evidence="16">The sequence shown here is derived from an EMBL/GenBank/DDBJ whole genome shotgun (WGS) entry which is preliminary data.</text>
</comment>
<sequence precursor="true">MKKFNVKSLTLLIVLLPLIVNANNIDSHLLEQNDIAKYVAQSDTVGSFFERFSALLNYPIVVSKQAAKKRISGEFDLSNPEKMLEKLTLLVGLVWYKDGNALYIYDSGELISKVILLENISLNYLIQYLKDANLYDDRYPIRGNISDKTFYISGPPALVELVANTATLLDKQVSSIGTDKVNFGVIKLKNTFVSDRTYNMRGEDIVIPGVATVVERLLNNGKALSNRQAKNDLMPPFNITQKVSEDGNDFSFSSVTNNSILEDVSLIAYPETNSILVKGNDQQIQIIRDIITQLDVAKRHIELSLWIIDIDKSELNNLGVNWQGTASFGDSFGASFNMSSSASISTLDGNKFIASVMALNQKKKANVVSRPVILTQENIPAIFDNNRTFYVSLVGERNSSLEHVTYGTLINVIPRFSSRGQIEMSLTIEDGTGNSLSNYNYNNENTSVLPEVGRTKISTIARVPQGKSLLIGGYTHETNSNEIVSIPFLSSIPVIGNVFKYKTSNISNIVRVFLIQPREIKESSYYNTAEYKSLISEREIQKTTQIIPSETTLLEDEKSLVSYLNY</sequence>
<evidence type="ECO:0000256" key="10">
    <source>
        <dbReference type="HAMAP-Rule" id="MF_02219"/>
    </source>
</evidence>
<keyword evidence="6 10" id="KW-0811">Translocation</keyword>
<evidence type="ECO:0000256" key="3">
    <source>
        <dbReference type="ARBA" id="ARBA00022448"/>
    </source>
</evidence>
<dbReference type="Proteomes" id="UP000017944">
    <property type="component" value="Unassembled WGS sequence"/>
</dbReference>
<dbReference type="Gene3D" id="3.30.1370.120">
    <property type="match status" value="2"/>
</dbReference>
<dbReference type="EMBL" id="AXUT01000016">
    <property type="protein sequence ID" value="ESU82270.1"/>
    <property type="molecule type" value="Genomic_DNA"/>
</dbReference>
<keyword evidence="15" id="KW-0614">Plasmid</keyword>
<dbReference type="InterPro" id="IPR038591">
    <property type="entry name" value="NolW-like_sf"/>
</dbReference>
<dbReference type="Pfam" id="PF00263">
    <property type="entry name" value="Secretin"/>
    <property type="match status" value="1"/>
</dbReference>
<dbReference type="Pfam" id="PF21304">
    <property type="entry name" value="T3S_SPI-1_N0"/>
    <property type="match status" value="1"/>
</dbReference>
<dbReference type="NCBIfam" id="TIGR02516">
    <property type="entry name" value="type_III_yscC"/>
    <property type="match status" value="1"/>
</dbReference>
<evidence type="ECO:0000256" key="1">
    <source>
        <dbReference type="ARBA" id="ARBA00004442"/>
    </source>
</evidence>
<evidence type="ECO:0000256" key="4">
    <source>
        <dbReference type="ARBA" id="ARBA00022729"/>
    </source>
</evidence>
<comment type="similarity">
    <text evidence="2 10">Belongs to the bacterial secretin family. T3SS SctC subfamily.</text>
</comment>
<proteinExistence type="inferred from homology"/>
<organism evidence="16 17">
    <name type="scientific">Shigella dysenteriae WRSd3</name>
    <dbReference type="NCBI Taxonomy" id="1401327"/>
    <lineage>
        <taxon>Bacteria</taxon>
        <taxon>Pseudomonadati</taxon>
        <taxon>Pseudomonadota</taxon>
        <taxon>Gammaproteobacteria</taxon>
        <taxon>Enterobacterales</taxon>
        <taxon>Enterobacteriaceae</taxon>
        <taxon>Shigella</taxon>
    </lineage>
</organism>
<comment type="subunit">
    <text evidence="10">The core secretion machinery of the T3SS is composed of approximately 20 different proteins, including cytoplasmic components, a base, an export apparatus and a needle. This subunit is part of the base, which anchors the injectisome in the bacterial cell envelope. Forms a stable homooligomeric complex.</text>
</comment>
<dbReference type="InterPro" id="IPR003522">
    <property type="entry name" value="T3SS_OM_pore_YscC"/>
</dbReference>
<evidence type="ECO:0000313" key="16">
    <source>
        <dbReference type="EMBL" id="ESU82270.1"/>
    </source>
</evidence>
<evidence type="ECO:0000256" key="8">
    <source>
        <dbReference type="ARBA" id="ARBA00023136"/>
    </source>
</evidence>
<feature type="domain" description="NolW-like" evidence="13">
    <location>
        <begin position="113"/>
        <end position="173"/>
    </location>
</feature>
<dbReference type="InterPro" id="IPR050810">
    <property type="entry name" value="Bact_Secretion_Sys_Channel"/>
</dbReference>
<geneLocation type="plasmid" evidence="15">
    <name>unnamed</name>
</geneLocation>
<feature type="domain" description="NolW-like" evidence="13">
    <location>
        <begin position="185"/>
        <end position="299"/>
    </location>
</feature>
<dbReference type="InterPro" id="IPR005644">
    <property type="entry name" value="NolW-like"/>
</dbReference>
<dbReference type="GO" id="GO:0009279">
    <property type="term" value="C:cell outer membrane"/>
    <property type="evidence" value="ECO:0007669"/>
    <property type="project" value="UniProtKB-SubCell"/>
</dbReference>
<reference evidence="16 17" key="1">
    <citation type="submission" date="2013-10" db="EMBL/GenBank/DDBJ databases">
        <title>Draft genomes and the virulence plasmids of Sd1617 vaccine constructs: WRSd3 and WRSd5.</title>
        <authorList>
            <person name="Aksomboon Vongsawan A."/>
            <person name="Venkatesan M.M."/>
            <person name="Vaisvil B."/>
            <person name="Emel G."/>
            <person name="Kepatral V."/>
            <person name="Sethabutr O."/>
            <person name="Serichantalergs O."/>
            <person name="Mason C."/>
        </authorList>
    </citation>
    <scope>NUCLEOTIDE SEQUENCE [LARGE SCALE GENOMIC DNA]</scope>
    <source>
        <strain evidence="16 17">WRSd3</strain>
        <plasmid evidence="15">unnamed</plasmid>
    </source>
</reference>
<feature type="chain" id="PRO_5010904852" description="Type 3 secretion system secretin" evidence="10">
    <location>
        <begin position="23"/>
        <end position="566"/>
    </location>
</feature>
<dbReference type="HAMAP" id="MF_02219">
    <property type="entry name" value="Type_III_secretin"/>
    <property type="match status" value="1"/>
</dbReference>
<keyword evidence="4 10" id="KW-0732">Signal</keyword>
<evidence type="ECO:0000256" key="11">
    <source>
        <dbReference type="RuleBase" id="RU004004"/>
    </source>
</evidence>
<evidence type="ECO:0000256" key="9">
    <source>
        <dbReference type="ARBA" id="ARBA00023237"/>
    </source>
</evidence>
<evidence type="ECO:0000259" key="13">
    <source>
        <dbReference type="Pfam" id="PF03958"/>
    </source>
</evidence>
<evidence type="ECO:0000256" key="6">
    <source>
        <dbReference type="ARBA" id="ARBA00023010"/>
    </source>
</evidence>
<evidence type="ECO:0000259" key="12">
    <source>
        <dbReference type="Pfam" id="PF00263"/>
    </source>
</evidence>